<dbReference type="PROSITE" id="PS00523">
    <property type="entry name" value="SULFATASE_1"/>
    <property type="match status" value="1"/>
</dbReference>
<dbReference type="GO" id="GO:0004065">
    <property type="term" value="F:arylsulfatase activity"/>
    <property type="evidence" value="ECO:0007669"/>
    <property type="project" value="UniProtKB-EC"/>
</dbReference>
<dbReference type="InterPro" id="IPR050738">
    <property type="entry name" value="Sulfatase"/>
</dbReference>
<dbReference type="SUPFAM" id="SSF53649">
    <property type="entry name" value="Alkaline phosphatase-like"/>
    <property type="match status" value="1"/>
</dbReference>
<keyword evidence="3 6" id="KW-0378">Hydrolase</keyword>
<organism evidence="6 7">
    <name type="scientific">Algibacter lectus</name>
    <dbReference type="NCBI Taxonomy" id="221126"/>
    <lineage>
        <taxon>Bacteria</taxon>
        <taxon>Pseudomonadati</taxon>
        <taxon>Bacteroidota</taxon>
        <taxon>Flavobacteriia</taxon>
        <taxon>Flavobacteriales</taxon>
        <taxon>Flavobacteriaceae</taxon>
        <taxon>Algibacter</taxon>
    </lineage>
</organism>
<feature type="domain" description="Sulfatase N-terminal" evidence="5">
    <location>
        <begin position="6"/>
        <end position="113"/>
    </location>
</feature>
<evidence type="ECO:0000259" key="5">
    <source>
        <dbReference type="Pfam" id="PF00884"/>
    </source>
</evidence>
<dbReference type="EC" id="3.1.6.1" evidence="6"/>
<reference evidence="6 7" key="1">
    <citation type="journal article" date="2014" name="Genome Announc.">
        <title>Draft Genome Sequences of Marine Flavobacterium Algibacter lectus Strains SS8 and NR4.</title>
        <authorList>
            <person name="Takatani N."/>
            <person name="Nakanishi M."/>
            <person name="Meirelles P."/>
            <person name="Mino S."/>
            <person name="Suda W."/>
            <person name="Oshima K."/>
            <person name="Hattori M."/>
            <person name="Ohkuma M."/>
            <person name="Hosokawa M."/>
            <person name="Miyashita K."/>
            <person name="Thompson F.L."/>
            <person name="Niwa A."/>
            <person name="Sawabe T."/>
            <person name="Sawabe T."/>
        </authorList>
    </citation>
    <scope>NUCLEOTIDE SEQUENCE [LARGE SCALE GENOMIC DNA]</scope>
    <source>
        <strain evidence="7">JCM19274</strain>
    </source>
</reference>
<evidence type="ECO:0000256" key="4">
    <source>
        <dbReference type="ARBA" id="ARBA00022837"/>
    </source>
</evidence>
<dbReference type="EMBL" id="BBNU01000013">
    <property type="protein sequence ID" value="GAL81086.1"/>
    <property type="molecule type" value="Genomic_DNA"/>
</dbReference>
<dbReference type="Pfam" id="PF00884">
    <property type="entry name" value="Sulfatase"/>
    <property type="match status" value="1"/>
</dbReference>
<evidence type="ECO:0000313" key="7">
    <source>
        <dbReference type="Proteomes" id="UP000029643"/>
    </source>
</evidence>
<evidence type="ECO:0000256" key="3">
    <source>
        <dbReference type="ARBA" id="ARBA00022801"/>
    </source>
</evidence>
<protein>
    <submittedName>
        <fullName evidence="6">Arylsulfatase</fullName>
        <ecNumber evidence="6">3.1.6.1</ecNumber>
    </submittedName>
</protein>
<evidence type="ECO:0000256" key="1">
    <source>
        <dbReference type="ARBA" id="ARBA00008779"/>
    </source>
</evidence>
<name>A0A090WVS7_9FLAO</name>
<evidence type="ECO:0000256" key="2">
    <source>
        <dbReference type="ARBA" id="ARBA00022723"/>
    </source>
</evidence>
<dbReference type="Proteomes" id="UP000029643">
    <property type="component" value="Unassembled WGS sequence"/>
</dbReference>
<proteinExistence type="inferred from homology"/>
<sequence>MKPKKPNIIYILADDLGYGDLECFNPDGKIPTPNLNNMASNGVMFTDAHTSSAVCTPTRYGILTGRYNWRSRLKSGVLGGYSKSLIKEDRVTVATMLKTQGYSTAYIGKWHMAGTGLL</sequence>
<dbReference type="GO" id="GO:0046872">
    <property type="term" value="F:metal ion binding"/>
    <property type="evidence" value="ECO:0007669"/>
    <property type="project" value="UniProtKB-KW"/>
</dbReference>
<keyword evidence="2" id="KW-0479">Metal-binding</keyword>
<dbReference type="InterPro" id="IPR017850">
    <property type="entry name" value="Alkaline_phosphatase_core_sf"/>
</dbReference>
<accession>A0A090WVS7</accession>
<dbReference type="InterPro" id="IPR024607">
    <property type="entry name" value="Sulfatase_CS"/>
</dbReference>
<dbReference type="Gene3D" id="3.40.720.10">
    <property type="entry name" value="Alkaline Phosphatase, subunit A"/>
    <property type="match status" value="1"/>
</dbReference>
<comment type="caution">
    <text evidence="6">The sequence shown here is derived from an EMBL/GenBank/DDBJ whole genome shotgun (WGS) entry which is preliminary data.</text>
</comment>
<evidence type="ECO:0000313" key="6">
    <source>
        <dbReference type="EMBL" id="GAL81086.1"/>
    </source>
</evidence>
<dbReference type="PANTHER" id="PTHR42693:SF53">
    <property type="entry name" value="ENDO-4-O-SULFATASE"/>
    <property type="match status" value="1"/>
</dbReference>
<dbReference type="PANTHER" id="PTHR42693">
    <property type="entry name" value="ARYLSULFATASE FAMILY MEMBER"/>
    <property type="match status" value="1"/>
</dbReference>
<dbReference type="PROSITE" id="PS00149">
    <property type="entry name" value="SULFATASE_2"/>
    <property type="match status" value="1"/>
</dbReference>
<gene>
    <name evidence="6" type="ORF">JCM19274_2260</name>
</gene>
<keyword evidence="4" id="KW-0106">Calcium</keyword>
<dbReference type="InterPro" id="IPR000917">
    <property type="entry name" value="Sulfatase_N"/>
</dbReference>
<dbReference type="AlphaFoldDB" id="A0A090WVS7"/>
<comment type="similarity">
    <text evidence="1">Belongs to the sulfatase family.</text>
</comment>